<protein>
    <submittedName>
        <fullName evidence="1">Mitochondrial import inner membrane translocase subunit TIM13</fullName>
    </submittedName>
</protein>
<evidence type="ECO:0000313" key="2">
    <source>
        <dbReference type="Proteomes" id="UP001153555"/>
    </source>
</evidence>
<dbReference type="OrthoDB" id="7813104at2759"/>
<name>A0A9N7NVZ7_STRHE</name>
<dbReference type="AlphaFoldDB" id="A0A9N7NVZ7"/>
<reference evidence="1" key="1">
    <citation type="submission" date="2019-12" db="EMBL/GenBank/DDBJ databases">
        <authorList>
            <person name="Scholes J."/>
        </authorList>
    </citation>
    <scope>NUCLEOTIDE SEQUENCE</scope>
</reference>
<accession>A0A9N7NVZ7</accession>
<sequence>MDSFSSPWSASSPQISHVYLMNQVKSELAQVYAEEFLETVRGKCFDKCITKPGLTSRGSNLHTAAVSSSDRGQKSSYGQELGLFAMEPHTTIGEGTELWSAVVKVSYKAAARRWRRELADIDVTSGRELSCAEGQDLTVGSSYKISVD</sequence>
<comment type="caution">
    <text evidence="1">The sequence shown here is derived from an EMBL/GenBank/DDBJ whole genome shotgun (WGS) entry which is preliminary data.</text>
</comment>
<organism evidence="1 2">
    <name type="scientific">Striga hermonthica</name>
    <name type="common">Purple witchweed</name>
    <name type="synonym">Buchnera hermonthica</name>
    <dbReference type="NCBI Taxonomy" id="68872"/>
    <lineage>
        <taxon>Eukaryota</taxon>
        <taxon>Viridiplantae</taxon>
        <taxon>Streptophyta</taxon>
        <taxon>Embryophyta</taxon>
        <taxon>Tracheophyta</taxon>
        <taxon>Spermatophyta</taxon>
        <taxon>Magnoliopsida</taxon>
        <taxon>eudicotyledons</taxon>
        <taxon>Gunneridae</taxon>
        <taxon>Pentapetalae</taxon>
        <taxon>asterids</taxon>
        <taxon>lamiids</taxon>
        <taxon>Lamiales</taxon>
        <taxon>Orobanchaceae</taxon>
        <taxon>Buchnereae</taxon>
        <taxon>Striga</taxon>
    </lineage>
</organism>
<evidence type="ECO:0000313" key="1">
    <source>
        <dbReference type="EMBL" id="CAA0840136.1"/>
    </source>
</evidence>
<keyword evidence="2" id="KW-1185">Reference proteome</keyword>
<dbReference type="Proteomes" id="UP001153555">
    <property type="component" value="Unassembled WGS sequence"/>
</dbReference>
<gene>
    <name evidence="1" type="ORF">SHERM_06562</name>
</gene>
<dbReference type="EMBL" id="CACSLK010031729">
    <property type="protein sequence ID" value="CAA0840136.1"/>
    <property type="molecule type" value="Genomic_DNA"/>
</dbReference>
<proteinExistence type="predicted"/>